<dbReference type="EMBL" id="LZZM01000187">
    <property type="protein sequence ID" value="OOM75279.1"/>
    <property type="molecule type" value="Genomic_DNA"/>
</dbReference>
<evidence type="ECO:0000313" key="3">
    <source>
        <dbReference type="EMBL" id="OOM75279.1"/>
    </source>
</evidence>
<dbReference type="InterPro" id="IPR036188">
    <property type="entry name" value="FAD/NAD-bd_sf"/>
</dbReference>
<dbReference type="Pfam" id="PF07992">
    <property type="entry name" value="Pyr_redox_2"/>
    <property type="match status" value="1"/>
</dbReference>
<dbReference type="AlphaFoldDB" id="A0A1S8TCE0"/>
<protein>
    <submittedName>
        <fullName evidence="3">Thioredoxin reductase</fullName>
        <ecNumber evidence="3">1.8.1.9</ecNumber>
    </submittedName>
</protein>
<sequence>MPSYDLIVIGAGIAGMTAAMGAVNSGVKKILIIEKEYSVGGIINQCIHNGFGEKFLGEKVTGPEYIDYIQKQLEKLSIEIMLNTTLLDVTREKVITYVNSDEGVKEVTAGAVIFAMGSKERYSGNVVIPTNGITGVFTIGEAHRIINLEGYLPGRNTLIIAKDKWGFIVARRLIIEGGNIEGVVIENSYEDITNSEIHNIIDGFHIPIIENSRVVEIEGNTRIQKVKIMNLKDNKIEEKECDSLLLSVGFIPENSMLRKLKIDINSEILGPEVVDFKTSLDGFFACGNIIYGENAMYMQETDGVECGVNAAEYIKKYIY</sequence>
<dbReference type="PANTHER" id="PTHR42949:SF3">
    <property type="entry name" value="ANAEROBIC GLYCEROL-3-PHOSPHATE DEHYDROGENASE SUBUNIT B"/>
    <property type="match status" value="1"/>
</dbReference>
<dbReference type="InterPro" id="IPR023753">
    <property type="entry name" value="FAD/NAD-binding_dom"/>
</dbReference>
<dbReference type="PRINTS" id="PR00469">
    <property type="entry name" value="PNDRDTASEII"/>
</dbReference>
<name>A0A1S8TCE0_9CLOT</name>
<keyword evidence="4" id="KW-1185">Reference proteome</keyword>
<keyword evidence="1 3" id="KW-0560">Oxidoreductase</keyword>
<dbReference type="PANTHER" id="PTHR42949">
    <property type="entry name" value="ANAEROBIC GLYCEROL-3-PHOSPHATE DEHYDROGENASE SUBUNIT B"/>
    <property type="match status" value="1"/>
</dbReference>
<dbReference type="Gene3D" id="3.50.50.60">
    <property type="entry name" value="FAD/NAD(P)-binding domain"/>
    <property type="match status" value="2"/>
</dbReference>
<reference evidence="3 4" key="1">
    <citation type="submission" date="2016-05" db="EMBL/GenBank/DDBJ databases">
        <title>Microbial solvent formation.</title>
        <authorList>
            <person name="Poehlein A."/>
            <person name="Montoya Solano J.D."/>
            <person name="Flitsch S."/>
            <person name="Krabben P."/>
            <person name="Duerre P."/>
            <person name="Daniel R."/>
        </authorList>
    </citation>
    <scope>NUCLEOTIDE SEQUENCE [LARGE SCALE GENOMIC DNA]</scope>
    <source>
        <strain evidence="3 4">DSM 2619</strain>
    </source>
</reference>
<feature type="domain" description="FAD/NAD(P)-binding" evidence="2">
    <location>
        <begin position="4"/>
        <end position="290"/>
    </location>
</feature>
<dbReference type="RefSeq" id="WP_077848371.1">
    <property type="nucleotide sequence ID" value="NZ_LZZM01000187.1"/>
</dbReference>
<evidence type="ECO:0000256" key="1">
    <source>
        <dbReference type="ARBA" id="ARBA00023002"/>
    </source>
</evidence>
<gene>
    <name evidence="3" type="primary">trxB_4</name>
    <name evidence="3" type="ORF">CLPUN_33360</name>
</gene>
<accession>A0A1S8TCE0</accession>
<proteinExistence type="predicted"/>
<organism evidence="3 4">
    <name type="scientific">Clostridium puniceum</name>
    <dbReference type="NCBI Taxonomy" id="29367"/>
    <lineage>
        <taxon>Bacteria</taxon>
        <taxon>Bacillati</taxon>
        <taxon>Bacillota</taxon>
        <taxon>Clostridia</taxon>
        <taxon>Eubacteriales</taxon>
        <taxon>Clostridiaceae</taxon>
        <taxon>Clostridium</taxon>
    </lineage>
</organism>
<dbReference type="STRING" id="29367.CLPUN_33360"/>
<comment type="caution">
    <text evidence="3">The sequence shown here is derived from an EMBL/GenBank/DDBJ whole genome shotgun (WGS) entry which is preliminary data.</text>
</comment>
<evidence type="ECO:0000259" key="2">
    <source>
        <dbReference type="Pfam" id="PF07992"/>
    </source>
</evidence>
<dbReference type="EC" id="1.8.1.9" evidence="3"/>
<dbReference type="Proteomes" id="UP000190890">
    <property type="component" value="Unassembled WGS sequence"/>
</dbReference>
<dbReference type="GO" id="GO:0004791">
    <property type="term" value="F:thioredoxin-disulfide reductase (NADPH) activity"/>
    <property type="evidence" value="ECO:0007669"/>
    <property type="project" value="UniProtKB-EC"/>
</dbReference>
<dbReference type="OrthoDB" id="9776839at2"/>
<dbReference type="PRINTS" id="PR00368">
    <property type="entry name" value="FADPNR"/>
</dbReference>
<evidence type="ECO:0000313" key="4">
    <source>
        <dbReference type="Proteomes" id="UP000190890"/>
    </source>
</evidence>
<dbReference type="InterPro" id="IPR051691">
    <property type="entry name" value="Metab_Enz_Cyan_OpOx_G3PDH"/>
</dbReference>
<dbReference type="SUPFAM" id="SSF51905">
    <property type="entry name" value="FAD/NAD(P)-binding domain"/>
    <property type="match status" value="1"/>
</dbReference>